<dbReference type="Proteomes" id="UP000051020">
    <property type="component" value="Unassembled WGS sequence"/>
</dbReference>
<dbReference type="EMBL" id="AZCU01000016">
    <property type="protein sequence ID" value="KRK23437.1"/>
    <property type="molecule type" value="Genomic_DNA"/>
</dbReference>
<comment type="caution">
    <text evidence="1">The sequence shown here is derived from an EMBL/GenBank/DDBJ whole genome shotgun (WGS) entry which is preliminary data.</text>
</comment>
<gene>
    <name evidence="1" type="ORF">FD24_GL001123</name>
</gene>
<organism evidence="1 2">
    <name type="scientific">Lactiplantibacillus pentosus DSM 20314</name>
    <dbReference type="NCBI Taxonomy" id="1423791"/>
    <lineage>
        <taxon>Bacteria</taxon>
        <taxon>Bacillati</taxon>
        <taxon>Bacillota</taxon>
        <taxon>Bacilli</taxon>
        <taxon>Lactobacillales</taxon>
        <taxon>Lactobacillaceae</taxon>
        <taxon>Lactiplantibacillus</taxon>
    </lineage>
</organism>
<accession>A0A837R777</accession>
<evidence type="ECO:0000313" key="2">
    <source>
        <dbReference type="Proteomes" id="UP000051020"/>
    </source>
</evidence>
<protein>
    <submittedName>
        <fullName evidence="1">Uncharacterized protein</fullName>
    </submittedName>
</protein>
<evidence type="ECO:0000313" key="1">
    <source>
        <dbReference type="EMBL" id="KRK23437.1"/>
    </source>
</evidence>
<sequence length="114" mass="13192">MPIMTTTTALTTQAEQALDQSYAKFKREQLTLDKSQLFENANQIFAMKAIEAATRQYLFDDEIAQQVIKLDAQVLPTMYQKGQEGEFLKLNFTGNDIRWLLGLPRTHHRQRNSK</sequence>
<dbReference type="AlphaFoldDB" id="A0A837R777"/>
<proteinExistence type="predicted"/>
<name>A0A837R777_LACPE</name>
<reference evidence="1 2" key="1">
    <citation type="journal article" date="2015" name="Genome Announc.">
        <title>Expanding the biotechnology potential of lactobacilli through comparative genomics of 213 strains and associated genera.</title>
        <authorList>
            <person name="Sun Z."/>
            <person name="Harris H.M."/>
            <person name="McCann A."/>
            <person name="Guo C."/>
            <person name="Argimon S."/>
            <person name="Zhang W."/>
            <person name="Yang X."/>
            <person name="Jeffery I.B."/>
            <person name="Cooney J.C."/>
            <person name="Kagawa T.F."/>
            <person name="Liu W."/>
            <person name="Song Y."/>
            <person name="Salvetti E."/>
            <person name="Wrobel A."/>
            <person name="Rasinkangas P."/>
            <person name="Parkhill J."/>
            <person name="Rea M.C."/>
            <person name="O'Sullivan O."/>
            <person name="Ritari J."/>
            <person name="Douillard F.P."/>
            <person name="Paul Ross R."/>
            <person name="Yang R."/>
            <person name="Briner A.E."/>
            <person name="Felis G.E."/>
            <person name="de Vos W.M."/>
            <person name="Barrangou R."/>
            <person name="Klaenhammer T.R."/>
            <person name="Caufield P.W."/>
            <person name="Cui Y."/>
            <person name="Zhang H."/>
            <person name="O'Toole P.W."/>
        </authorList>
    </citation>
    <scope>NUCLEOTIDE SEQUENCE [LARGE SCALE GENOMIC DNA]</scope>
    <source>
        <strain evidence="1 2">DSM 20314</strain>
    </source>
</reference>